<evidence type="ECO:0000256" key="6">
    <source>
        <dbReference type="ARBA" id="ARBA00022989"/>
    </source>
</evidence>
<reference evidence="9 10" key="1">
    <citation type="journal article" date="2015" name="Genome Announc.">
        <title>Expanding the biotechnology potential of lactobacilli through comparative genomics of 213 strains and associated genera.</title>
        <authorList>
            <person name="Sun Z."/>
            <person name="Harris H.M."/>
            <person name="McCann A."/>
            <person name="Guo C."/>
            <person name="Argimon S."/>
            <person name="Zhang W."/>
            <person name="Yang X."/>
            <person name="Jeffery I.B."/>
            <person name="Cooney J.C."/>
            <person name="Kagawa T.F."/>
            <person name="Liu W."/>
            <person name="Song Y."/>
            <person name="Salvetti E."/>
            <person name="Wrobel A."/>
            <person name="Rasinkangas P."/>
            <person name="Parkhill J."/>
            <person name="Rea M.C."/>
            <person name="O'Sullivan O."/>
            <person name="Ritari J."/>
            <person name="Douillard F.P."/>
            <person name="Paul Ross R."/>
            <person name="Yang R."/>
            <person name="Briner A.E."/>
            <person name="Felis G.E."/>
            <person name="de Vos W.M."/>
            <person name="Barrangou R."/>
            <person name="Klaenhammer T.R."/>
            <person name="Caufield P.W."/>
            <person name="Cui Y."/>
            <person name="Zhang H."/>
            <person name="O'Toole P.W."/>
        </authorList>
    </citation>
    <scope>NUCLEOTIDE SEQUENCE [LARGE SCALE GENOMIC DNA]</scope>
    <source>
        <strain evidence="9 10">DSM 20001</strain>
    </source>
</reference>
<evidence type="ECO:0000256" key="1">
    <source>
        <dbReference type="ARBA" id="ARBA00004651"/>
    </source>
</evidence>
<feature type="transmembrane region" description="Helical" evidence="8">
    <location>
        <begin position="275"/>
        <end position="296"/>
    </location>
</feature>
<comment type="caution">
    <text evidence="9">The sequence shown here is derived from an EMBL/GenBank/DDBJ whole genome shotgun (WGS) entry which is preliminary data.</text>
</comment>
<comment type="subcellular location">
    <subcellularLocation>
        <location evidence="1 8">Cell membrane</location>
        <topology evidence="1 8">Multi-pass membrane protein</topology>
    </subcellularLocation>
</comment>
<evidence type="ECO:0000313" key="9">
    <source>
        <dbReference type="EMBL" id="KRK16215.1"/>
    </source>
</evidence>
<dbReference type="Proteomes" id="UP000051181">
    <property type="component" value="Unassembled WGS sequence"/>
</dbReference>
<dbReference type="AlphaFoldDB" id="A0A0R1FBL6"/>
<feature type="transmembrane region" description="Helical" evidence="8">
    <location>
        <begin position="187"/>
        <end position="205"/>
    </location>
</feature>
<evidence type="ECO:0000313" key="10">
    <source>
        <dbReference type="Proteomes" id="UP000051181"/>
    </source>
</evidence>
<dbReference type="GeneID" id="65916169"/>
<dbReference type="EMBL" id="AZCN01000035">
    <property type="protein sequence ID" value="KRK16215.1"/>
    <property type="molecule type" value="Genomic_DNA"/>
</dbReference>
<keyword evidence="4 8" id="KW-1003">Cell membrane</keyword>
<dbReference type="PANTHER" id="PTHR30003">
    <property type="entry name" value="L-LACTATE PERMEASE"/>
    <property type="match status" value="1"/>
</dbReference>
<evidence type="ECO:0000256" key="7">
    <source>
        <dbReference type="ARBA" id="ARBA00023136"/>
    </source>
</evidence>
<name>A0A0R1FBL6_9LACO</name>
<feature type="transmembrane region" description="Helical" evidence="8">
    <location>
        <begin position="129"/>
        <end position="151"/>
    </location>
</feature>
<comment type="similarity">
    <text evidence="2 8">Belongs to the lactate permease family.</text>
</comment>
<feature type="transmembrane region" description="Helical" evidence="8">
    <location>
        <begin position="489"/>
        <end position="510"/>
    </location>
</feature>
<feature type="transmembrane region" description="Helical" evidence="8">
    <location>
        <begin position="158"/>
        <end position="181"/>
    </location>
</feature>
<evidence type="ECO:0000256" key="4">
    <source>
        <dbReference type="ARBA" id="ARBA00022475"/>
    </source>
</evidence>
<accession>A0A0R1FBL6</accession>
<dbReference type="RefSeq" id="WP_010009366.1">
    <property type="nucleotide sequence ID" value="NZ_AZCN01000035.1"/>
</dbReference>
<evidence type="ECO:0000256" key="3">
    <source>
        <dbReference type="ARBA" id="ARBA00022448"/>
    </source>
</evidence>
<dbReference type="PATRIC" id="fig|913848.6.peg.1393"/>
<dbReference type="GO" id="GO:0015295">
    <property type="term" value="F:solute:proton symporter activity"/>
    <property type="evidence" value="ECO:0007669"/>
    <property type="project" value="TreeGrafter"/>
</dbReference>
<feature type="transmembrane region" description="Helical" evidence="8">
    <location>
        <begin position="6"/>
        <end position="23"/>
    </location>
</feature>
<organism evidence="9 10">
    <name type="scientific">Loigolactobacillus coryniformis subsp. coryniformis KCTC 3167 = DSM 20001</name>
    <dbReference type="NCBI Taxonomy" id="913848"/>
    <lineage>
        <taxon>Bacteria</taxon>
        <taxon>Bacillati</taxon>
        <taxon>Bacillota</taxon>
        <taxon>Bacilli</taxon>
        <taxon>Lactobacillales</taxon>
        <taxon>Lactobacillaceae</taxon>
        <taxon>Loigolactobacillus</taxon>
    </lineage>
</organism>
<dbReference type="eggNOG" id="COG1620">
    <property type="taxonomic scope" value="Bacteria"/>
</dbReference>
<feature type="transmembrane region" description="Helical" evidence="8">
    <location>
        <begin position="325"/>
        <end position="345"/>
    </location>
</feature>
<evidence type="ECO:0000256" key="2">
    <source>
        <dbReference type="ARBA" id="ARBA00010100"/>
    </source>
</evidence>
<dbReference type="NCBIfam" id="TIGR00795">
    <property type="entry name" value="lctP"/>
    <property type="match status" value="1"/>
</dbReference>
<keyword evidence="7 8" id="KW-0472">Membrane</keyword>
<feature type="transmembrane region" description="Helical" evidence="8">
    <location>
        <begin position="384"/>
        <end position="406"/>
    </location>
</feature>
<feature type="transmembrane region" description="Helical" evidence="8">
    <location>
        <begin position="63"/>
        <end position="83"/>
    </location>
</feature>
<comment type="function">
    <text evidence="8">Uptake of L-lactate across the membrane. Can also transport D-lactate and glycolate.</text>
</comment>
<protein>
    <recommendedName>
        <fullName evidence="8">L-lactate permease</fullName>
    </recommendedName>
</protein>
<dbReference type="GO" id="GO:0005886">
    <property type="term" value="C:plasma membrane"/>
    <property type="evidence" value="ECO:0007669"/>
    <property type="project" value="UniProtKB-SubCell"/>
</dbReference>
<keyword evidence="5 8" id="KW-0812">Transmembrane</keyword>
<proteinExistence type="inferred from homology"/>
<sequence>MHWGLFITALLPIIWLIFSLGVLKMAGSKACTIGLVLTILLAIFIFKMPIIDSLTAALEGAVMGIWPIVYIIIAAVFTYNLTTASGSMTTIRQGLSGITSDKRLLVLIIAWGFGGFLEAIAGFGTAVAIPASILIAFGVNPILSATICLIANTTPTAFGAIGLPVTTLAQISGLDVLHLSYLVTIQLLPLIVIIPFVMVALIGGGVKAIREVWAPTLAAGLAFGVPQIFVARFLGAELPAIIGSIVCIIVTVWFARRYERRHPSAQKAAVETPSVNNFVLAAMPFILVFVFVMLASPLVPPLNHFLTGIKSALTIYTGAGANPYVFNWVSTPGTLIILATIIGGLVQKMKLGQIFKILGKTAVQMVQTLITVCAIVALAKVMGYSGMIATIAATLVGLLGAFYPVVAPLIGALGTFVTGSDTSANVLFGNLQRQAAVALHDSTYWVVAANAVGATAGKMISPQSIAVASAATNLQGQEGEILKQSMKYFLGYLVVICIWIFVSGLFIHALHI</sequence>
<gene>
    <name evidence="9" type="ORF">FD22_GL001355</name>
</gene>
<feature type="transmembrane region" description="Helical" evidence="8">
    <location>
        <begin position="212"/>
        <end position="230"/>
    </location>
</feature>
<dbReference type="InterPro" id="IPR003804">
    <property type="entry name" value="Lactate_perm"/>
</dbReference>
<keyword evidence="3 8" id="KW-0813">Transport</keyword>
<dbReference type="PANTHER" id="PTHR30003:SF0">
    <property type="entry name" value="GLYCOLATE PERMEASE GLCA-RELATED"/>
    <property type="match status" value="1"/>
</dbReference>
<evidence type="ECO:0000256" key="5">
    <source>
        <dbReference type="ARBA" id="ARBA00022692"/>
    </source>
</evidence>
<keyword evidence="6 8" id="KW-1133">Transmembrane helix</keyword>
<dbReference type="Pfam" id="PF02652">
    <property type="entry name" value="Lactate_perm"/>
    <property type="match status" value="1"/>
</dbReference>
<evidence type="ECO:0000256" key="8">
    <source>
        <dbReference type="RuleBase" id="RU365092"/>
    </source>
</evidence>
<feature type="transmembrane region" description="Helical" evidence="8">
    <location>
        <begin position="30"/>
        <end position="51"/>
    </location>
</feature>
<feature type="transmembrane region" description="Helical" evidence="8">
    <location>
        <begin position="236"/>
        <end position="255"/>
    </location>
</feature>
<feature type="transmembrane region" description="Helical" evidence="8">
    <location>
        <begin position="104"/>
        <end position="123"/>
    </location>
</feature>
<dbReference type="GO" id="GO:0015129">
    <property type="term" value="F:lactate transmembrane transporter activity"/>
    <property type="evidence" value="ECO:0007669"/>
    <property type="project" value="UniProtKB-UniRule"/>
</dbReference>